<evidence type="ECO:0000256" key="1">
    <source>
        <dbReference type="SAM" id="MobiDB-lite"/>
    </source>
</evidence>
<keyword evidence="3" id="KW-0695">RNA-directed DNA polymerase</keyword>
<dbReference type="NCBIfam" id="TIGR04416">
    <property type="entry name" value="group_II_RT_mat"/>
    <property type="match status" value="1"/>
</dbReference>
<reference evidence="4" key="1">
    <citation type="submission" date="2016-10" db="EMBL/GenBank/DDBJ databases">
        <authorList>
            <person name="Varghese N."/>
            <person name="Submissions S."/>
        </authorList>
    </citation>
    <scope>NUCLEOTIDE SEQUENCE [LARGE SCALE GENOMIC DNA]</scope>
    <source>
        <strain evidence="4">CGMCC 1.11012</strain>
    </source>
</reference>
<dbReference type="CDD" id="cd01651">
    <property type="entry name" value="RT_G2_intron"/>
    <property type="match status" value="1"/>
</dbReference>
<keyword evidence="3" id="KW-0548">Nucleotidyltransferase</keyword>
<dbReference type="PANTHER" id="PTHR34047:SF8">
    <property type="entry name" value="PROTEIN YKFC"/>
    <property type="match status" value="1"/>
</dbReference>
<dbReference type="Proteomes" id="UP000199050">
    <property type="component" value="Unassembled WGS sequence"/>
</dbReference>
<organism evidence="3 4">
    <name type="scientific">Paenibacillus typhae</name>
    <dbReference type="NCBI Taxonomy" id="1174501"/>
    <lineage>
        <taxon>Bacteria</taxon>
        <taxon>Bacillati</taxon>
        <taxon>Bacillota</taxon>
        <taxon>Bacilli</taxon>
        <taxon>Bacillales</taxon>
        <taxon>Paenibacillaceae</taxon>
        <taxon>Paenibacillus</taxon>
    </lineage>
</organism>
<dbReference type="GO" id="GO:0003964">
    <property type="term" value="F:RNA-directed DNA polymerase activity"/>
    <property type="evidence" value="ECO:0007669"/>
    <property type="project" value="UniProtKB-KW"/>
</dbReference>
<dbReference type="PROSITE" id="PS50878">
    <property type="entry name" value="RT_POL"/>
    <property type="match status" value="1"/>
</dbReference>
<dbReference type="EMBL" id="FNDX01000005">
    <property type="protein sequence ID" value="SDI42531.1"/>
    <property type="molecule type" value="Genomic_DNA"/>
</dbReference>
<protein>
    <submittedName>
        <fullName evidence="3">Group II intron reverse transcriptase/maturase</fullName>
    </submittedName>
</protein>
<dbReference type="Pfam" id="PF08388">
    <property type="entry name" value="GIIM"/>
    <property type="match status" value="1"/>
</dbReference>
<dbReference type="RefSeq" id="WP_090713373.1">
    <property type="nucleotide sequence ID" value="NZ_FNDX01000005.1"/>
</dbReference>
<feature type="domain" description="Reverse transcriptase" evidence="2">
    <location>
        <begin position="85"/>
        <end position="315"/>
    </location>
</feature>
<evidence type="ECO:0000313" key="4">
    <source>
        <dbReference type="Proteomes" id="UP000199050"/>
    </source>
</evidence>
<evidence type="ECO:0000259" key="2">
    <source>
        <dbReference type="PROSITE" id="PS50878"/>
    </source>
</evidence>
<proteinExistence type="predicted"/>
<sequence length="463" mass="53775">MKAEYRKGCLQRDSVEREEYAGVRSADIRERRERGGAMDLLERILDRDNLNRAYKQVKRNHGAPGIDGMTVEEALPWLQEHKDELLQSIQEGRYKPSPVRRKEIPKPDGSGVRKLGIPTVIDRVIQQAISQQLQPLFEPLFSDGSYGYRPGRSAQQAIRKVKEYAQQGYSHAVEIDLSKYFDTLNHELLMNLLRKQIPDHRVTDLIKKYLKSGVMEHGVHGKTEEGSPQGGPLSPLLANIYLNEFDQEMSSRGVKVIRYADDIVVLAKSKRAAMRLLESCRKYLENKLRLQINTQKSKVVSVVARKHFKFLGFALGKNGKGLYIRAHSQSLAKAKKKLKELTSRSQGRNVRQVMEKVKVYIRGWLGYFYVADIKRILQSWSEWLRRRLRMYIWKQWKKPKTKVQNLRKLGIPEWQAYQWGNSRLGYWRVAGSPVLSRSITNEKLAQAGYYDFPAQYEHLRKLH</sequence>
<feature type="region of interest" description="Disordered" evidence="1">
    <location>
        <begin position="89"/>
        <end position="109"/>
    </location>
</feature>
<dbReference type="SUPFAM" id="SSF56672">
    <property type="entry name" value="DNA/RNA polymerases"/>
    <property type="match status" value="1"/>
</dbReference>
<dbReference type="InterPro" id="IPR000477">
    <property type="entry name" value="RT_dom"/>
</dbReference>
<evidence type="ECO:0000313" key="3">
    <source>
        <dbReference type="EMBL" id="SDI42531.1"/>
    </source>
</evidence>
<dbReference type="OrthoDB" id="9793236at2"/>
<dbReference type="PANTHER" id="PTHR34047">
    <property type="entry name" value="NUCLEAR INTRON MATURASE 1, MITOCHONDRIAL-RELATED"/>
    <property type="match status" value="1"/>
</dbReference>
<dbReference type="InterPro" id="IPR043128">
    <property type="entry name" value="Rev_trsase/Diguanyl_cyclase"/>
</dbReference>
<accession>A0A1G8KGI4</accession>
<gene>
    <name evidence="3" type="ORF">SAMN05216192_105141</name>
</gene>
<dbReference type="InterPro" id="IPR030931">
    <property type="entry name" value="Group_II_RT_mat"/>
</dbReference>
<dbReference type="AlphaFoldDB" id="A0A1G8KGI4"/>
<dbReference type="InterPro" id="IPR051083">
    <property type="entry name" value="GrpII_Intron_Splice-Mob/Def"/>
</dbReference>
<dbReference type="InterPro" id="IPR013597">
    <property type="entry name" value="Mat_intron_G2"/>
</dbReference>
<dbReference type="Pfam" id="PF00078">
    <property type="entry name" value="RVT_1"/>
    <property type="match status" value="1"/>
</dbReference>
<dbReference type="InterPro" id="IPR043502">
    <property type="entry name" value="DNA/RNA_pol_sf"/>
</dbReference>
<keyword evidence="4" id="KW-1185">Reference proteome</keyword>
<name>A0A1G8KGI4_9BACL</name>
<keyword evidence="3" id="KW-0808">Transferase</keyword>
<dbReference type="Gene3D" id="3.30.70.270">
    <property type="match status" value="1"/>
</dbReference>